<dbReference type="Proteomes" id="UP000244193">
    <property type="component" value="Chromosome"/>
</dbReference>
<keyword evidence="1" id="KW-0433">Leucine-rich repeat</keyword>
<dbReference type="Gene3D" id="3.80.10.10">
    <property type="entry name" value="Ribonuclease Inhibitor"/>
    <property type="match status" value="2"/>
</dbReference>
<protein>
    <recommendedName>
        <fullName evidence="5">Leucine-rich repeat domain-containing protein</fullName>
    </recommendedName>
</protein>
<evidence type="ECO:0000313" key="4">
    <source>
        <dbReference type="Proteomes" id="UP000244193"/>
    </source>
</evidence>
<evidence type="ECO:0000256" key="2">
    <source>
        <dbReference type="ARBA" id="ARBA00022737"/>
    </source>
</evidence>
<dbReference type="PANTHER" id="PTHR45712">
    <property type="entry name" value="AGAP008170-PA"/>
    <property type="match status" value="1"/>
</dbReference>
<evidence type="ECO:0008006" key="5">
    <source>
        <dbReference type="Google" id="ProtNLM"/>
    </source>
</evidence>
<evidence type="ECO:0000313" key="3">
    <source>
        <dbReference type="EMBL" id="AWA30968.1"/>
    </source>
</evidence>
<dbReference type="SUPFAM" id="SSF52058">
    <property type="entry name" value="L domain-like"/>
    <property type="match status" value="2"/>
</dbReference>
<evidence type="ECO:0000256" key="1">
    <source>
        <dbReference type="ARBA" id="ARBA00022614"/>
    </source>
</evidence>
<dbReference type="EMBL" id="CP028811">
    <property type="protein sequence ID" value="AWA30968.1"/>
    <property type="molecule type" value="Genomic_DNA"/>
</dbReference>
<dbReference type="RefSeq" id="WP_108372479.1">
    <property type="nucleotide sequence ID" value="NZ_CP028811.1"/>
</dbReference>
<dbReference type="KEGG" id="fmg:HYN48_13260"/>
<sequence>MKLFLLFSLFILQGNVYCQEDLSLNNFDENFLKILINEKVFYNYENNKYEYIDENGDNLIQKSEAEKVTVLHLTKLKINTSSLKGIENFTNLEYLSFENLDITDLHLTKLNKLDALKFNNSKIVSIKLNDLKNLSYIEIGDNNLNLKEINLNQLIKIKKIVIGSNNLSLQKIDIKNIKTLSDFIIGGNNGKLKIINFKGVKNIINFSCINRETKIINFVPDSLKSLHCHYNLLQSIESKIKKNLKDLTLYSGNDKIKISDYNNLEYFNARNNDYFYDSEIKNISYLYFENLPNLQIVNCSDIHLNNLDFKNVNNLLSLDCSKNNLMSLPEINLKSINCSSNKLTTLPTQGMLNLESLDCSKNNFESINFDIFGNLKNINCSSNKLKKIDVNQLKKIEQLDCSSNNITKIHLEDLENLVYFNCRFNDSLKNLVLKNIYLKELLLSESVRYICVDNFFLNNIKFSASSPNLLINSDCNENSFEKTKIKIDLTTIENALIEFDNALQHEDIYKLKYICTREGFNEITPIKDLFFGKTLLENYNNGLFNIQNQNTLAIEINVDKYKVYYYFFKQLSEWKYFGLRNLSNFHKY</sequence>
<name>A0A2S0RIC4_9FLAO</name>
<keyword evidence="2" id="KW-0677">Repeat</keyword>
<proteinExistence type="predicted"/>
<dbReference type="InterPro" id="IPR050333">
    <property type="entry name" value="SLRP"/>
</dbReference>
<organism evidence="3 4">
    <name type="scientific">Flavobacterium magnum</name>
    <dbReference type="NCBI Taxonomy" id="2162713"/>
    <lineage>
        <taxon>Bacteria</taxon>
        <taxon>Pseudomonadati</taxon>
        <taxon>Bacteroidota</taxon>
        <taxon>Flavobacteriia</taxon>
        <taxon>Flavobacteriales</taxon>
        <taxon>Flavobacteriaceae</taxon>
        <taxon>Flavobacterium</taxon>
    </lineage>
</organism>
<dbReference type="PANTHER" id="PTHR45712:SF22">
    <property type="entry name" value="INSULIN-LIKE GROWTH FACTOR-BINDING PROTEIN COMPLEX ACID LABILE SUBUNIT"/>
    <property type="match status" value="1"/>
</dbReference>
<reference evidence="3 4" key="1">
    <citation type="submission" date="2018-04" db="EMBL/GenBank/DDBJ databases">
        <title>Genome sequencing of Flavobacterium sp. HYN0048.</title>
        <authorList>
            <person name="Yi H."/>
            <person name="Baek C."/>
        </authorList>
    </citation>
    <scope>NUCLEOTIDE SEQUENCE [LARGE SCALE GENOMIC DNA]</scope>
    <source>
        <strain evidence="3 4">HYN0048</strain>
    </source>
</reference>
<accession>A0A2S0RIC4</accession>
<dbReference type="OrthoDB" id="3179827at2"/>
<dbReference type="InterPro" id="IPR032675">
    <property type="entry name" value="LRR_dom_sf"/>
</dbReference>
<keyword evidence="4" id="KW-1185">Reference proteome</keyword>
<gene>
    <name evidence="3" type="ORF">HYN48_13260</name>
</gene>
<dbReference type="AlphaFoldDB" id="A0A2S0RIC4"/>